<dbReference type="Pfam" id="PF13645">
    <property type="entry name" value="YkuD_2"/>
    <property type="match status" value="1"/>
</dbReference>
<dbReference type="PANTHER" id="PTHR38477">
    <property type="entry name" value="HYPOTHETICAL EXPORTED PROTEIN"/>
    <property type="match status" value="1"/>
</dbReference>
<comment type="caution">
    <text evidence="2">The sequence shown here is derived from an EMBL/GenBank/DDBJ whole genome shotgun (WGS) entry which is preliminary data.</text>
</comment>
<dbReference type="PANTHER" id="PTHR38477:SF1">
    <property type="entry name" value="MUREIN L,D-TRANSPEPTIDASE CATALYTIC DOMAIN FAMILY PROTEIN"/>
    <property type="match status" value="1"/>
</dbReference>
<name>A0ABR7YFA8_9SPHI</name>
<dbReference type="RefSeq" id="WP_165290153.1">
    <property type="nucleotide sequence ID" value="NZ_JACOIJ010000018.1"/>
</dbReference>
<organism evidence="2 3">
    <name type="scientific">Sphingobacterium litopenaei</name>
    <dbReference type="NCBI Taxonomy" id="2763500"/>
    <lineage>
        <taxon>Bacteria</taxon>
        <taxon>Pseudomonadati</taxon>
        <taxon>Bacteroidota</taxon>
        <taxon>Sphingobacteriia</taxon>
        <taxon>Sphingobacteriales</taxon>
        <taxon>Sphingobacteriaceae</taxon>
        <taxon>Sphingobacterium</taxon>
    </lineage>
</organism>
<evidence type="ECO:0000313" key="2">
    <source>
        <dbReference type="EMBL" id="MBD1429992.1"/>
    </source>
</evidence>
<evidence type="ECO:0000313" key="3">
    <source>
        <dbReference type="Proteomes" id="UP000651271"/>
    </source>
</evidence>
<reference evidence="2 3" key="1">
    <citation type="submission" date="2020-08" db="EMBL/GenBank/DDBJ databases">
        <title>Sphingobacterium sp. DN04309 isolated from aquaculture water.</title>
        <authorList>
            <person name="Zhang M."/>
        </authorList>
    </citation>
    <scope>NUCLEOTIDE SEQUENCE [LARGE SCALE GENOMIC DNA]</scope>
    <source>
        <strain evidence="2 3">DN04309</strain>
    </source>
</reference>
<proteinExistence type="predicted"/>
<gene>
    <name evidence="2" type="ORF">H8B04_10475</name>
</gene>
<evidence type="ECO:0000256" key="1">
    <source>
        <dbReference type="SAM" id="SignalP"/>
    </source>
</evidence>
<feature type="signal peptide" evidence="1">
    <location>
        <begin position="1"/>
        <end position="25"/>
    </location>
</feature>
<keyword evidence="3" id="KW-1185">Reference proteome</keyword>
<feature type="chain" id="PRO_5045833013" evidence="1">
    <location>
        <begin position="26"/>
        <end position="266"/>
    </location>
</feature>
<dbReference type="InterPro" id="IPR032676">
    <property type="entry name" value="YkuD_2"/>
</dbReference>
<sequence>MKKTKLFVIITTTCVGLVTLFSQTAATYLNPLKTDSIPSNHIALETESKDVKSATELLYDEIGLEGKLKFEAFDKAMIGYENLNFNNKDIITVIDFTLPSTEKRMFVIDMKNKKVLFNTIVSHGRNSGEKYAKAFSNRHGSYQSSLGFYTTENTYQGGNGYSLVLNGLEKGINDQAKARAVVIHGADYCSQSVINATGRLGRSYGCPALPRELNKPIINTIKNGTMVFIYAEDPAYMASSKILKKSHITLLAQHDVTGGADSIAMY</sequence>
<protein>
    <submittedName>
        <fullName evidence="2">Murein L,D-transpeptidase catalytic domain family protein</fullName>
    </submittedName>
</protein>
<accession>A0ABR7YFA8</accession>
<keyword evidence="1" id="KW-0732">Signal</keyword>
<dbReference type="Proteomes" id="UP000651271">
    <property type="component" value="Unassembled WGS sequence"/>
</dbReference>
<dbReference type="EMBL" id="JACOIJ010000018">
    <property type="protein sequence ID" value="MBD1429992.1"/>
    <property type="molecule type" value="Genomic_DNA"/>
</dbReference>
<dbReference type="InterPro" id="IPR038063">
    <property type="entry name" value="Transpep_catalytic_dom"/>
</dbReference>
<dbReference type="Gene3D" id="2.40.440.10">
    <property type="entry name" value="L,D-transpeptidase catalytic domain-like"/>
    <property type="match status" value="1"/>
</dbReference>